<comment type="similarity">
    <text evidence="2 7">Belongs to the adaptor complexes large subunit family.</text>
</comment>
<dbReference type="InterPro" id="IPR017105">
    <property type="entry name" value="AP3_complex_dsu"/>
</dbReference>
<keyword evidence="6" id="KW-0472">Membrane</keyword>
<organism evidence="10 11">
    <name type="scientific">Vanilla planifolia</name>
    <name type="common">Vanilla</name>
    <dbReference type="NCBI Taxonomy" id="51239"/>
    <lineage>
        <taxon>Eukaryota</taxon>
        <taxon>Viridiplantae</taxon>
        <taxon>Streptophyta</taxon>
        <taxon>Embryophyta</taxon>
        <taxon>Tracheophyta</taxon>
        <taxon>Spermatophyta</taxon>
        <taxon>Magnoliopsida</taxon>
        <taxon>Liliopsida</taxon>
        <taxon>Asparagales</taxon>
        <taxon>Orchidaceae</taxon>
        <taxon>Vanilloideae</taxon>
        <taxon>Vanilleae</taxon>
        <taxon>Vanilla</taxon>
    </lineage>
</organism>
<evidence type="ECO:0000256" key="2">
    <source>
        <dbReference type="ARBA" id="ARBA00006613"/>
    </source>
</evidence>
<name>A0A835UHL6_VANPL</name>
<dbReference type="GO" id="GO:0010008">
    <property type="term" value="C:endosome membrane"/>
    <property type="evidence" value="ECO:0007669"/>
    <property type="project" value="TreeGrafter"/>
</dbReference>
<dbReference type="GO" id="GO:0005794">
    <property type="term" value="C:Golgi apparatus"/>
    <property type="evidence" value="ECO:0007669"/>
    <property type="project" value="UniProtKB-SubCell"/>
</dbReference>
<dbReference type="InterPro" id="IPR011989">
    <property type="entry name" value="ARM-like"/>
</dbReference>
<feature type="compositionally biased region" description="Basic residues" evidence="8">
    <location>
        <begin position="904"/>
        <end position="919"/>
    </location>
</feature>
<dbReference type="GO" id="GO:0006623">
    <property type="term" value="P:protein targeting to vacuole"/>
    <property type="evidence" value="ECO:0007669"/>
    <property type="project" value="TreeGrafter"/>
</dbReference>
<dbReference type="PANTHER" id="PTHR22781:SF12">
    <property type="entry name" value="AP-3 COMPLEX SUBUNIT DELTA-1"/>
    <property type="match status" value="1"/>
</dbReference>
<dbReference type="EMBL" id="JADCNM010000012">
    <property type="protein sequence ID" value="KAG0459716.1"/>
    <property type="molecule type" value="Genomic_DNA"/>
</dbReference>
<reference evidence="10 11" key="1">
    <citation type="journal article" date="2020" name="Nat. Food">
        <title>A phased Vanilla planifolia genome enables genetic improvement of flavour and production.</title>
        <authorList>
            <person name="Hasing T."/>
            <person name="Tang H."/>
            <person name="Brym M."/>
            <person name="Khazi F."/>
            <person name="Huang T."/>
            <person name="Chambers A.H."/>
        </authorList>
    </citation>
    <scope>NUCLEOTIDE SEQUENCE [LARGE SCALE GENOMIC DNA]</scope>
    <source>
        <tissue evidence="10">Leaf</tissue>
    </source>
</reference>
<evidence type="ECO:0000259" key="9">
    <source>
        <dbReference type="Pfam" id="PF01602"/>
    </source>
</evidence>
<feature type="compositionally biased region" description="Basic residues" evidence="8">
    <location>
        <begin position="874"/>
        <end position="893"/>
    </location>
</feature>
<evidence type="ECO:0000313" key="10">
    <source>
        <dbReference type="EMBL" id="KAG0459716.1"/>
    </source>
</evidence>
<dbReference type="PIRSF" id="PIRSF037092">
    <property type="entry name" value="AP3_complex_delta"/>
    <property type="match status" value="1"/>
</dbReference>
<feature type="region of interest" description="Disordered" evidence="8">
    <location>
        <begin position="872"/>
        <end position="923"/>
    </location>
</feature>
<keyword evidence="3 7" id="KW-0813">Transport</keyword>
<dbReference type="InterPro" id="IPR016024">
    <property type="entry name" value="ARM-type_fold"/>
</dbReference>
<keyword evidence="4" id="KW-0677">Repeat</keyword>
<evidence type="ECO:0000313" key="11">
    <source>
        <dbReference type="Proteomes" id="UP000639772"/>
    </source>
</evidence>
<protein>
    <recommendedName>
        <fullName evidence="7">AP-3 complex subunit delta</fullName>
    </recommendedName>
</protein>
<dbReference type="GO" id="GO:0030123">
    <property type="term" value="C:AP-3 adaptor complex"/>
    <property type="evidence" value="ECO:0007669"/>
    <property type="project" value="InterPro"/>
</dbReference>
<dbReference type="AlphaFoldDB" id="A0A835UHL6"/>
<gene>
    <name evidence="10" type="ORF">HPP92_022844</name>
</gene>
<dbReference type="PANTHER" id="PTHR22781">
    <property type="entry name" value="DELTA ADAPTIN-RELATED"/>
    <property type="match status" value="1"/>
</dbReference>
<comment type="function">
    <text evidence="7">Part of the AP-3 complex, an adaptor-related complex which seems to be clathrin-associated. The complex is associated with the Golgi region as well as more peripheral structures. It facilitates the budding of vesicles from the Golgi membrane and may be directly involved in trafficking to the vacuole. It also function in maintaining the identity of lytic vacuoles and in regulating the transition between storage and lytic vacuoles.</text>
</comment>
<evidence type="ECO:0000256" key="1">
    <source>
        <dbReference type="ARBA" id="ARBA00004308"/>
    </source>
</evidence>
<accession>A0A835UHL6</accession>
<dbReference type="SUPFAM" id="SSF48371">
    <property type="entry name" value="ARM repeat"/>
    <property type="match status" value="1"/>
</dbReference>
<dbReference type="GO" id="GO:0006896">
    <property type="term" value="P:Golgi to vacuole transport"/>
    <property type="evidence" value="ECO:0007669"/>
    <property type="project" value="TreeGrafter"/>
</dbReference>
<evidence type="ECO:0000256" key="5">
    <source>
        <dbReference type="ARBA" id="ARBA00022927"/>
    </source>
</evidence>
<feature type="compositionally biased region" description="Basic and acidic residues" evidence="8">
    <location>
        <begin position="894"/>
        <end position="903"/>
    </location>
</feature>
<keyword evidence="7" id="KW-0333">Golgi apparatus</keyword>
<comment type="subcellular location">
    <subcellularLocation>
        <location evidence="1">Endomembrane system</location>
    </subcellularLocation>
    <subcellularLocation>
        <location evidence="7">Golgi apparatus</location>
    </subcellularLocation>
</comment>
<proteinExistence type="inferred from homology"/>
<dbReference type="OrthoDB" id="10264595at2759"/>
<dbReference type="InterPro" id="IPR002553">
    <property type="entry name" value="Clathrin/coatomer_adapt-like_N"/>
</dbReference>
<keyword evidence="5 7" id="KW-0653">Protein transport</keyword>
<evidence type="ECO:0000256" key="3">
    <source>
        <dbReference type="ARBA" id="ARBA00022448"/>
    </source>
</evidence>
<dbReference type="Pfam" id="PF01602">
    <property type="entry name" value="Adaptin_N"/>
    <property type="match status" value="1"/>
</dbReference>
<evidence type="ECO:0000256" key="7">
    <source>
        <dbReference type="PIRNR" id="PIRNR037092"/>
    </source>
</evidence>
<dbReference type="Proteomes" id="UP000639772">
    <property type="component" value="Chromosome 12"/>
</dbReference>
<feature type="domain" description="Clathrin/coatomer adaptor adaptin-like N-terminal" evidence="9">
    <location>
        <begin position="53"/>
        <end position="624"/>
    </location>
</feature>
<sequence>MAGVVPSATAGGSSSNRSASSLVDSLFQPSLDDMIKSLRSAPGGESALIPRFLSEIRREIRSTDNDTKGAALQKLTYLSSIYSIDMAWAAFHALELLPSPNPALKRSAYLAASLCFHPSSTDLLPLATHQLRKDLQSPKFSFSVPALHLLVLSSSSDLALHLSDDLLSLLSSSHTTPHVRRCAAAASLAIIRLVPNYAHGFLPKLIEVLGPSSPLLSAAAGVFCELVSSGDPRAYLPLAPDFHRVLLECRDNWVLIKILKIFARLTPLEPRLSRKLVDPISDLMRRSSAKSLVFECIRTVFFGFPEQEAAVRLAVEKLKEFVAADDDSNLRYLGLQAMTILRKDQSWVVEENREAIVKSLADSDPNIRGEALRLIMSMVFENNIVDISAVLVHYALRSDPEFCNEILEAILFTCGRNFYELVIDFDWYVSLLGEMVRNPHFIKGDEVERQLIDIGLRVKDARLELVRVARDLLIDPALLGNHSLHRVLSAVAWISGEYIKFSKNPLEILEALLQPRISLLPSHVRAVYIQAVFKVMGFCIISYVNVHIASDSSHDVDKNAGSESLDAFEGDTSKPNSPVGLSRMKELLTSKSITYILNLIVTALAPFSECEEVEVQERACNVLGWIHMLDGVEWKTEDGEWRKDSKIMDISKIMAGVFSEELGPVSVNAQKRIPVPEGLELKENLSCLVLILGKDYIPPLPTISISVQKPFHSEDKETELTTESTSLLAEHRKRHGLYYLPTDKGENGSNEYPRANDSTLSVNLDNTEELLKLTDQSLVPRKTKPSKPRPTVVKFNEDDDLTTYSRHLKEKKEDLLTGAVRDVLLFGEEKPSSSQKILSEESAEKMVLEISASSIADSLHKEDFAVGEVEHKISNSRKSKHHSHGKERHRHHRKSEDIEDKIHSSTKRGSHHHGRHKHMQKGESRNALLDVAPHTQEINDEASWISAWSFA</sequence>
<evidence type="ECO:0000256" key="6">
    <source>
        <dbReference type="ARBA" id="ARBA00023136"/>
    </source>
</evidence>
<feature type="compositionally biased region" description="Low complexity" evidence="8">
    <location>
        <begin position="7"/>
        <end position="20"/>
    </location>
</feature>
<evidence type="ECO:0000256" key="8">
    <source>
        <dbReference type="SAM" id="MobiDB-lite"/>
    </source>
</evidence>
<evidence type="ECO:0000256" key="4">
    <source>
        <dbReference type="ARBA" id="ARBA00022737"/>
    </source>
</evidence>
<dbReference type="Gene3D" id="1.25.10.10">
    <property type="entry name" value="Leucine-rich Repeat Variant"/>
    <property type="match status" value="1"/>
</dbReference>
<comment type="caution">
    <text evidence="10">The sequence shown here is derived from an EMBL/GenBank/DDBJ whole genome shotgun (WGS) entry which is preliminary data.</text>
</comment>
<comment type="subunit">
    <text evidence="7">Adaptor protein complex 3 (AP-3) is a heterotetramer.</text>
</comment>
<feature type="region of interest" description="Disordered" evidence="8">
    <location>
        <begin position="1"/>
        <end position="20"/>
    </location>
</feature>